<evidence type="ECO:0000313" key="14">
    <source>
        <dbReference type="Proteomes" id="UP000053688"/>
    </source>
</evidence>
<feature type="active site" description="Charge relay system; for autoendoproteolytic cleavage activity" evidence="12">
    <location>
        <position position="147"/>
    </location>
</feature>
<dbReference type="HAMAP" id="MF_00662">
    <property type="entry name" value="PS_decarb_PSD_B_type1"/>
    <property type="match status" value="1"/>
</dbReference>
<dbReference type="EC" id="4.1.1.65" evidence="12"/>
<keyword evidence="9 12" id="KW-0456">Lyase</keyword>
<evidence type="ECO:0000256" key="3">
    <source>
        <dbReference type="ARBA" id="ARBA00022516"/>
    </source>
</evidence>
<evidence type="ECO:0000256" key="10">
    <source>
        <dbReference type="ARBA" id="ARBA00023264"/>
    </source>
</evidence>
<organism evidence="13 14">
    <name type="scientific">Candidatus Photodesmus katoptron Akat1</name>
    <dbReference type="NCBI Taxonomy" id="1236703"/>
    <lineage>
        <taxon>Bacteria</taxon>
        <taxon>Pseudomonadati</taxon>
        <taxon>Pseudomonadota</taxon>
        <taxon>Gammaproteobacteria</taxon>
        <taxon>Vibrionales</taxon>
        <taxon>Vibrionaceae</taxon>
        <taxon>Candidatus Photodesmus</taxon>
    </lineage>
</organism>
<keyword evidence="4 12" id="KW-0210">Decarboxylase</keyword>
<proteinExistence type="inferred from homology"/>
<evidence type="ECO:0000313" key="13">
    <source>
        <dbReference type="EMBL" id="EPE38008.1"/>
    </source>
</evidence>
<evidence type="ECO:0000256" key="5">
    <source>
        <dbReference type="ARBA" id="ARBA00023098"/>
    </source>
</evidence>
<evidence type="ECO:0000256" key="9">
    <source>
        <dbReference type="ARBA" id="ARBA00023239"/>
    </source>
</evidence>
<accession>S3EIJ3</accession>
<evidence type="ECO:0000256" key="7">
    <source>
        <dbReference type="ARBA" id="ARBA00023145"/>
    </source>
</evidence>
<keyword evidence="7 12" id="KW-0865">Zymogen</keyword>
<evidence type="ECO:0000256" key="12">
    <source>
        <dbReference type="HAMAP-Rule" id="MF_00662"/>
    </source>
</evidence>
<comment type="pathway">
    <text evidence="12">Phospholipid metabolism; phosphatidylethanolamine biosynthesis; phosphatidylethanolamine from CDP-diacylglycerol: step 2/2.</text>
</comment>
<evidence type="ECO:0000256" key="2">
    <source>
        <dbReference type="ARBA" id="ARBA00022475"/>
    </source>
</evidence>
<comment type="PTM">
    <text evidence="12">Is synthesized initially as an inactive proenzyme. Formation of the active enzyme involves a self-maturation process in which the active site pyruvoyl group is generated from an internal serine residue via an autocatalytic post-translational modification. Two non-identical subunits are generated from the proenzyme in this reaction, and the pyruvate is formed at the N-terminus of the alpha chain, which is derived from the carboxyl end of the proenzyme. The autoendoproteolytic cleavage occurs by a canonical serine protease mechanism, in which the side chain hydroxyl group of the serine supplies its oxygen atom to form the C-terminus of the beta chain, while the remainder of the serine residue undergoes an oxidative deamination to produce ammonia and the pyruvoyl prosthetic group on the alpha chain. During this reaction, the Ser that is part of the protease active site of the proenzyme becomes the pyruvoyl prosthetic group, which constitutes an essential element of the active site of the mature decarboxylase.</text>
</comment>
<dbReference type="UniPathway" id="UPA00558">
    <property type="reaction ID" value="UER00616"/>
</dbReference>
<protein>
    <recommendedName>
        <fullName evidence="12">Phosphatidylserine decarboxylase proenzyme</fullName>
        <ecNumber evidence="12">4.1.1.65</ecNumber>
    </recommendedName>
    <component>
        <recommendedName>
            <fullName evidence="12">Phosphatidylserine decarboxylase alpha chain</fullName>
        </recommendedName>
    </component>
    <component>
        <recommendedName>
            <fullName evidence="12">Phosphatidylserine decarboxylase beta chain</fullName>
        </recommendedName>
    </component>
</protein>
<feature type="chain" id="PRO_5023498620" description="Phosphatidylserine decarboxylase beta chain" evidence="12">
    <location>
        <begin position="1"/>
        <end position="252"/>
    </location>
</feature>
<dbReference type="PANTHER" id="PTHR10067:SF6">
    <property type="entry name" value="PHOSPHATIDYLSERINE DECARBOXYLASE PROENZYME, MITOCHONDRIAL"/>
    <property type="match status" value="1"/>
</dbReference>
<evidence type="ECO:0000256" key="11">
    <source>
        <dbReference type="ARBA" id="ARBA00023317"/>
    </source>
</evidence>
<keyword evidence="8 12" id="KW-0594">Phospholipid biosynthesis</keyword>
<dbReference type="InterPro" id="IPR003817">
    <property type="entry name" value="PS_Dcarbxylase"/>
</dbReference>
<comment type="function">
    <text evidence="12">Catalyzes the formation of phosphatidylethanolamine (PtdEtn) from phosphatidylserine (PtdSer).</text>
</comment>
<reference evidence="13 14" key="1">
    <citation type="journal article" date="2014" name="Environ. Microbiol.">
        <title>Genomic signatures of obligate host dependence in the luminous bacterial symbiont of a vertebrate.</title>
        <authorList>
            <person name="Hendry T.A."/>
            <person name="de Wet J.R."/>
            <person name="Dunlap P.V."/>
        </authorList>
    </citation>
    <scope>NUCLEOTIDE SEQUENCE [LARGE SCALE GENOMIC DNA]</scope>
    <source>
        <strain evidence="13 14">Akat1</strain>
    </source>
</reference>
<dbReference type="InterPro" id="IPR033178">
    <property type="entry name" value="PSD_type1_pro"/>
</dbReference>
<keyword evidence="5 12" id="KW-0443">Lipid metabolism</keyword>
<dbReference type="EMBL" id="AMSD01000001">
    <property type="protein sequence ID" value="EPE38008.1"/>
    <property type="molecule type" value="Genomic_DNA"/>
</dbReference>
<dbReference type="STRING" id="28176.CF66_1018"/>
<dbReference type="RefSeq" id="WP_016503806.1">
    <property type="nucleotide sequence ID" value="NZ_AMSD01000001.1"/>
</dbReference>
<sequence>MKKIIRISLQFEFLQYFLTRFVGILASIKCNFLTKLMIRSFIKRYNIDMSEVLYPDLNHFKTFNDFFVRELKKDSRPIDEDSSVITYPVDAYVSQFGVIENNQIIQSKGHRFSIVELLGGDDTLAEEFALGKFATFYLSPCDYHRVHMPCDAVLRKMIYIPGCLFSVTSEMTRKIPKLFARNERVVCIFDTKFGPIAQILVGAIIVGSIKITWAGTITPPQGNTIYQWNYLIEGKEEIKLNKGQEMGQFKLGSTVINLFSKGQITFDKTVQRNASILMGKAYAHNNPE</sequence>
<dbReference type="eggNOG" id="COG0688">
    <property type="taxonomic scope" value="Bacteria"/>
</dbReference>
<evidence type="ECO:0000256" key="1">
    <source>
        <dbReference type="ARBA" id="ARBA00005189"/>
    </source>
</evidence>
<keyword evidence="14" id="KW-1185">Reference proteome</keyword>
<dbReference type="NCBIfam" id="TIGR00163">
    <property type="entry name" value="PS_decarb"/>
    <property type="match status" value="1"/>
</dbReference>
<feature type="active site" description="Schiff-base intermediate with substrate; via pyruvic acid; for decarboxylase activity" evidence="12">
    <location>
        <position position="253"/>
    </location>
</feature>
<dbReference type="PATRIC" id="fig|1236703.3.peg.472"/>
<comment type="similarity">
    <text evidence="12">Belongs to the phosphatidylserine decarboxylase family. PSD-B subfamily. Prokaryotic type I sub-subfamily.</text>
</comment>
<keyword evidence="6 12" id="KW-0472">Membrane</keyword>
<dbReference type="GO" id="GO:0006646">
    <property type="term" value="P:phosphatidylethanolamine biosynthetic process"/>
    <property type="evidence" value="ECO:0007669"/>
    <property type="project" value="UniProtKB-UniRule"/>
</dbReference>
<name>S3EIJ3_9GAMM</name>
<dbReference type="InterPro" id="IPR033177">
    <property type="entry name" value="PSD-B"/>
</dbReference>
<feature type="modified residue" description="Pyruvic acid (Ser); by autocatalysis" evidence="12">
    <location>
        <position position="253"/>
    </location>
</feature>
<evidence type="ECO:0000256" key="8">
    <source>
        <dbReference type="ARBA" id="ARBA00023209"/>
    </source>
</evidence>
<dbReference type="AlphaFoldDB" id="S3EIJ3"/>
<dbReference type="Proteomes" id="UP000053688">
    <property type="component" value="Unassembled WGS sequence"/>
</dbReference>
<keyword evidence="2 12" id="KW-1003">Cell membrane</keyword>
<evidence type="ECO:0000256" key="6">
    <source>
        <dbReference type="ARBA" id="ARBA00023136"/>
    </source>
</evidence>
<feature type="active site" description="Charge relay system; for autoendoproteolytic cleavage activity" evidence="12">
    <location>
        <position position="90"/>
    </location>
</feature>
<dbReference type="GO" id="GO:0004609">
    <property type="term" value="F:phosphatidylserine decarboxylase activity"/>
    <property type="evidence" value="ECO:0007669"/>
    <property type="project" value="UniProtKB-UniRule"/>
</dbReference>
<comment type="cofactor">
    <cofactor evidence="12">
        <name>pyruvate</name>
        <dbReference type="ChEBI" id="CHEBI:15361"/>
    </cofactor>
    <text evidence="12">Binds 1 pyruvoyl group covalently per subunit.</text>
</comment>
<feature type="chain" id="PRO_5023498619" description="Phosphatidylserine decarboxylase alpha chain" evidence="12">
    <location>
        <begin position="253"/>
        <end position="288"/>
    </location>
</feature>
<keyword evidence="10 12" id="KW-1208">Phospholipid metabolism</keyword>
<keyword evidence="11 12" id="KW-0670">Pyruvate</keyword>
<feature type="active site" description="Charge relay system; for autoendoproteolytic cleavage activity" evidence="12">
    <location>
        <position position="253"/>
    </location>
</feature>
<gene>
    <name evidence="12 13" type="primary">psd</name>
    <name evidence="13" type="ORF">O1U_0471</name>
</gene>
<dbReference type="GO" id="GO:0005886">
    <property type="term" value="C:plasma membrane"/>
    <property type="evidence" value="ECO:0007669"/>
    <property type="project" value="UniProtKB-SubCell"/>
</dbReference>
<keyword evidence="3 12" id="KW-0444">Lipid biosynthesis</keyword>
<feature type="site" description="Cleavage (non-hydrolytic); by autocatalysis" evidence="12">
    <location>
        <begin position="252"/>
        <end position="253"/>
    </location>
</feature>
<comment type="pathway">
    <text evidence="1">Lipid metabolism.</text>
</comment>
<dbReference type="Pfam" id="PF02666">
    <property type="entry name" value="PS_Dcarbxylase"/>
    <property type="match status" value="1"/>
</dbReference>
<comment type="subcellular location">
    <subcellularLocation>
        <location evidence="12">Cell membrane</location>
        <topology evidence="12">Peripheral membrane protein</topology>
    </subcellularLocation>
</comment>
<dbReference type="PANTHER" id="PTHR10067">
    <property type="entry name" value="PHOSPHATIDYLSERINE DECARBOXYLASE"/>
    <property type="match status" value="1"/>
</dbReference>
<comment type="subunit">
    <text evidence="12">Heterodimer of a large membrane-associated beta subunit and a small pyruvoyl-containing alpha subunit.</text>
</comment>
<evidence type="ECO:0000256" key="4">
    <source>
        <dbReference type="ARBA" id="ARBA00022793"/>
    </source>
</evidence>
<comment type="caution">
    <text evidence="13">The sequence shown here is derived from an EMBL/GenBank/DDBJ whole genome shotgun (WGS) entry which is preliminary data.</text>
</comment>
<comment type="catalytic activity">
    <reaction evidence="12">
        <text>a 1,2-diacyl-sn-glycero-3-phospho-L-serine + H(+) = a 1,2-diacyl-sn-glycero-3-phosphoethanolamine + CO2</text>
        <dbReference type="Rhea" id="RHEA:20828"/>
        <dbReference type="ChEBI" id="CHEBI:15378"/>
        <dbReference type="ChEBI" id="CHEBI:16526"/>
        <dbReference type="ChEBI" id="CHEBI:57262"/>
        <dbReference type="ChEBI" id="CHEBI:64612"/>
        <dbReference type="EC" id="4.1.1.65"/>
    </reaction>
</comment>